<evidence type="ECO:0000256" key="1">
    <source>
        <dbReference type="ARBA" id="ARBA00022679"/>
    </source>
</evidence>
<evidence type="ECO:0000256" key="2">
    <source>
        <dbReference type="ARBA" id="ARBA00022777"/>
    </source>
</evidence>
<dbReference type="Proteomes" id="UP000228947">
    <property type="component" value="Unassembled WGS sequence"/>
</dbReference>
<reference evidence="6 7" key="1">
    <citation type="submission" date="2017-11" db="EMBL/GenBank/DDBJ databases">
        <title>Evolution of Phototrophy in the Chloroflexi Phylum Driven by Horizontal Gene Transfer.</title>
        <authorList>
            <person name="Ward L.M."/>
            <person name="Hemp J."/>
            <person name="Shih P.M."/>
            <person name="Mcglynn S.E."/>
            <person name="Fischer W."/>
        </authorList>
    </citation>
    <scope>NUCLEOTIDE SEQUENCE [LARGE SCALE GENOMIC DNA]</scope>
    <source>
        <strain evidence="5">CP1_1M</strain>
        <strain evidence="4">JP3_13</strain>
    </source>
</reference>
<dbReference type="CDD" id="cd01942">
    <property type="entry name" value="ribokinase_group_A"/>
    <property type="match status" value="1"/>
</dbReference>
<dbReference type="PANTHER" id="PTHR10584:SF166">
    <property type="entry name" value="RIBOKINASE"/>
    <property type="match status" value="1"/>
</dbReference>
<dbReference type="EMBL" id="PGTM01000301">
    <property type="protein sequence ID" value="PJF34683.1"/>
    <property type="molecule type" value="Genomic_DNA"/>
</dbReference>
<dbReference type="Gene3D" id="3.40.1190.20">
    <property type="match status" value="1"/>
</dbReference>
<proteinExistence type="predicted"/>
<dbReference type="SUPFAM" id="SSF53613">
    <property type="entry name" value="Ribokinase-like"/>
    <property type="match status" value="1"/>
</dbReference>
<evidence type="ECO:0000313" key="7">
    <source>
        <dbReference type="Proteomes" id="UP000229681"/>
    </source>
</evidence>
<dbReference type="InterPro" id="IPR011611">
    <property type="entry name" value="PfkB_dom"/>
</dbReference>
<keyword evidence="1" id="KW-0808">Transferase</keyword>
<dbReference type="InterPro" id="IPR029056">
    <property type="entry name" value="Ribokinase-like"/>
</dbReference>
<dbReference type="Proteomes" id="UP000229681">
    <property type="component" value="Unassembled WGS sequence"/>
</dbReference>
<gene>
    <name evidence="4" type="ORF">CUN49_14415</name>
    <name evidence="5" type="ORF">CUN50_04060</name>
</gene>
<comment type="caution">
    <text evidence="5">The sequence shown here is derived from an EMBL/GenBank/DDBJ whole genome shotgun (WGS) entry which is preliminary data.</text>
</comment>
<accession>A0A2M8PAW0</accession>
<evidence type="ECO:0000259" key="3">
    <source>
        <dbReference type="Pfam" id="PF00294"/>
    </source>
</evidence>
<dbReference type="PANTHER" id="PTHR10584">
    <property type="entry name" value="SUGAR KINASE"/>
    <property type="match status" value="1"/>
</dbReference>
<protein>
    <submittedName>
        <fullName evidence="5">Carbohydrate kinase family protein</fullName>
    </submittedName>
</protein>
<organism evidence="5 6">
    <name type="scientific">Candidatus Thermofonsia Clade 1 bacterium</name>
    <dbReference type="NCBI Taxonomy" id="2364210"/>
    <lineage>
        <taxon>Bacteria</taxon>
        <taxon>Bacillati</taxon>
        <taxon>Chloroflexota</taxon>
        <taxon>Candidatus Thermofontia</taxon>
        <taxon>Candidatus Thermofonsia Clade 1</taxon>
    </lineage>
</organism>
<dbReference type="Pfam" id="PF00294">
    <property type="entry name" value="PfkB"/>
    <property type="match status" value="1"/>
</dbReference>
<dbReference type="PROSITE" id="PS00583">
    <property type="entry name" value="PFKB_KINASES_1"/>
    <property type="match status" value="1"/>
</dbReference>
<dbReference type="EMBL" id="PGTL01000017">
    <property type="protein sequence ID" value="PJF42442.1"/>
    <property type="molecule type" value="Genomic_DNA"/>
</dbReference>
<dbReference type="GO" id="GO:0016301">
    <property type="term" value="F:kinase activity"/>
    <property type="evidence" value="ECO:0007669"/>
    <property type="project" value="UniProtKB-KW"/>
</dbReference>
<keyword evidence="2 5" id="KW-0418">Kinase</keyword>
<evidence type="ECO:0000313" key="4">
    <source>
        <dbReference type="EMBL" id="PJF34683.1"/>
    </source>
</evidence>
<accession>A0A2M8PY42</accession>
<dbReference type="InterPro" id="IPR002173">
    <property type="entry name" value="Carboh/pur_kinase_PfkB_CS"/>
</dbReference>
<feature type="domain" description="Carbohydrate kinase PfkB" evidence="3">
    <location>
        <begin position="33"/>
        <end position="293"/>
    </location>
</feature>
<evidence type="ECO:0000313" key="6">
    <source>
        <dbReference type="Proteomes" id="UP000228947"/>
    </source>
</evidence>
<sequence length="322" mass="36020">MKEIVITGSVAYDYLMRFPGSFREQLILDKLDRISLSFLVDDMARHWGGAGANIAYNMGLLGMRPRLMATVGRDFSEYRLWLESVGVDTRAVVVIDHVFTASFFANTDNENNQIASFYGGAMAYARHYSLANTLDVQPDYVVISPNDPQAMAQLVEECIERGIPYMYDPSQQLPRLDGETLRRGVQHAHALTVNEYEWNLLSRKTGMNQDEVLGCVKVLARTLGKNGAEIFADGQHYAIPIFPTDTITDPTGVGDAFRAGLLCGMYHGWDWDITGRVGALCAAYAIERTGTQTHRYTPAEFVARYRQVFDDRGALQALLLPR</sequence>
<evidence type="ECO:0000313" key="5">
    <source>
        <dbReference type="EMBL" id="PJF42442.1"/>
    </source>
</evidence>
<name>A0A2M8PY42_9CHLR</name>
<dbReference type="AlphaFoldDB" id="A0A2M8PY42"/>